<comment type="subcellular location">
    <subcellularLocation>
        <location evidence="1">Cytoplasm</location>
    </subcellularLocation>
</comment>
<dbReference type="SUPFAM" id="SSF52172">
    <property type="entry name" value="CheY-like"/>
    <property type="match status" value="1"/>
</dbReference>
<evidence type="ECO:0000256" key="6">
    <source>
        <dbReference type="ARBA" id="ARBA00023125"/>
    </source>
</evidence>
<dbReference type="SMART" id="SM00862">
    <property type="entry name" value="Trans_reg_C"/>
    <property type="match status" value="1"/>
</dbReference>
<dbReference type="GO" id="GO:0000976">
    <property type="term" value="F:transcription cis-regulatory region binding"/>
    <property type="evidence" value="ECO:0007669"/>
    <property type="project" value="TreeGrafter"/>
</dbReference>
<dbReference type="Pfam" id="PF00072">
    <property type="entry name" value="Response_reg"/>
    <property type="match status" value="1"/>
</dbReference>
<accession>A0A2U8Q4V0</accession>
<evidence type="ECO:0000259" key="11">
    <source>
        <dbReference type="PROSITE" id="PS51755"/>
    </source>
</evidence>
<keyword evidence="7" id="KW-0804">Transcription</keyword>
<reference evidence="12 13" key="2">
    <citation type="journal article" date="2019" name="Int. J. Syst. Evol. Microbiol.">
        <title>Description and complete genome sequence of Bradyrhizobium amphicarpaeae sp. nov., harbouring photosystem and nitrogen-fixation genes.</title>
        <authorList>
            <person name="Bromfield E.S.P."/>
            <person name="Cloutier S."/>
            <person name="Nguyen H.D.T."/>
        </authorList>
    </citation>
    <scope>NUCLEOTIDE SEQUENCE [LARGE SCALE GENOMIC DNA]</scope>
    <source>
        <strain evidence="12 13">39S1MB</strain>
    </source>
</reference>
<dbReference type="CDD" id="cd17624">
    <property type="entry name" value="REC_OmpR_PmrA-like"/>
    <property type="match status" value="1"/>
</dbReference>
<dbReference type="InterPro" id="IPR036388">
    <property type="entry name" value="WH-like_DNA-bd_sf"/>
</dbReference>
<dbReference type="Gene3D" id="6.10.250.690">
    <property type="match status" value="1"/>
</dbReference>
<evidence type="ECO:0000256" key="3">
    <source>
        <dbReference type="ARBA" id="ARBA00022553"/>
    </source>
</evidence>
<dbReference type="RefSeq" id="WP_094897270.1">
    <property type="nucleotide sequence ID" value="NZ_CP029426.2"/>
</dbReference>
<keyword evidence="2" id="KW-0963">Cytoplasm</keyword>
<protein>
    <submittedName>
        <fullName evidence="12">DNA-binding response regulator</fullName>
    </submittedName>
</protein>
<feature type="domain" description="Response regulatory" evidence="10">
    <location>
        <begin position="2"/>
        <end position="116"/>
    </location>
</feature>
<keyword evidence="13" id="KW-1185">Reference proteome</keyword>
<dbReference type="KEGG" id="brq:CIT40_00540"/>
<evidence type="ECO:0000313" key="13">
    <source>
        <dbReference type="Proteomes" id="UP000215884"/>
    </source>
</evidence>
<feature type="DNA-binding region" description="OmpR/PhoB-type" evidence="9">
    <location>
        <begin position="124"/>
        <end position="218"/>
    </location>
</feature>
<evidence type="ECO:0000256" key="1">
    <source>
        <dbReference type="ARBA" id="ARBA00004496"/>
    </source>
</evidence>
<keyword evidence="5" id="KW-0805">Transcription regulation</keyword>
<dbReference type="InterPro" id="IPR011006">
    <property type="entry name" value="CheY-like_superfamily"/>
</dbReference>
<evidence type="ECO:0000256" key="8">
    <source>
        <dbReference type="PROSITE-ProRule" id="PRU00169"/>
    </source>
</evidence>
<dbReference type="EMBL" id="CP029426">
    <property type="protein sequence ID" value="AWM04428.1"/>
    <property type="molecule type" value="Genomic_DNA"/>
</dbReference>
<gene>
    <name evidence="12" type="ORF">CIT40_00540</name>
</gene>
<dbReference type="GO" id="GO:0005829">
    <property type="term" value="C:cytosol"/>
    <property type="evidence" value="ECO:0007669"/>
    <property type="project" value="TreeGrafter"/>
</dbReference>
<dbReference type="PROSITE" id="PS50110">
    <property type="entry name" value="RESPONSE_REGULATORY"/>
    <property type="match status" value="1"/>
</dbReference>
<evidence type="ECO:0000256" key="7">
    <source>
        <dbReference type="ARBA" id="ARBA00023163"/>
    </source>
</evidence>
<dbReference type="GO" id="GO:0032993">
    <property type="term" value="C:protein-DNA complex"/>
    <property type="evidence" value="ECO:0007669"/>
    <property type="project" value="TreeGrafter"/>
</dbReference>
<dbReference type="InterPro" id="IPR039420">
    <property type="entry name" value="WalR-like"/>
</dbReference>
<reference evidence="12 13" key="1">
    <citation type="journal article" date="2017" name="Syst. Appl. Microbiol.">
        <title>Soybeans inoculated with root zone soils of Canadian native legumes harbour diverse and novel Bradyrhizobium spp. that possess agricultural potential.</title>
        <authorList>
            <person name="Bromfield E.S.P."/>
            <person name="Cloutier S."/>
            <person name="Tambong J.T."/>
            <person name="Tran Thi T.V."/>
        </authorList>
    </citation>
    <scope>NUCLEOTIDE SEQUENCE [LARGE SCALE GENOMIC DNA]</scope>
    <source>
        <strain evidence="12 13">39S1MB</strain>
    </source>
</reference>
<dbReference type="Pfam" id="PF00486">
    <property type="entry name" value="Trans_reg_C"/>
    <property type="match status" value="1"/>
</dbReference>
<dbReference type="PANTHER" id="PTHR48111">
    <property type="entry name" value="REGULATOR OF RPOS"/>
    <property type="match status" value="1"/>
</dbReference>
<dbReference type="InterPro" id="IPR001867">
    <property type="entry name" value="OmpR/PhoB-type_DNA-bd"/>
</dbReference>
<dbReference type="Proteomes" id="UP000215884">
    <property type="component" value="Chromosome"/>
</dbReference>
<evidence type="ECO:0000256" key="9">
    <source>
        <dbReference type="PROSITE-ProRule" id="PRU01091"/>
    </source>
</evidence>
<keyword evidence="6 9" id="KW-0238">DNA-binding</keyword>
<evidence type="ECO:0000313" key="12">
    <source>
        <dbReference type="EMBL" id="AWM04428.1"/>
    </source>
</evidence>
<organism evidence="12 13">
    <name type="scientific">Bradyrhizobium amphicarpaeae</name>
    <dbReference type="NCBI Taxonomy" id="1404768"/>
    <lineage>
        <taxon>Bacteria</taxon>
        <taxon>Pseudomonadati</taxon>
        <taxon>Pseudomonadota</taxon>
        <taxon>Alphaproteobacteria</taxon>
        <taxon>Hyphomicrobiales</taxon>
        <taxon>Nitrobacteraceae</taxon>
        <taxon>Bradyrhizobium</taxon>
    </lineage>
</organism>
<dbReference type="PANTHER" id="PTHR48111:SF35">
    <property type="entry name" value="TRANSCRIPTIONAL REGULATORY PROTEIN QSEB"/>
    <property type="match status" value="1"/>
</dbReference>
<feature type="domain" description="OmpR/PhoB-type" evidence="11">
    <location>
        <begin position="124"/>
        <end position="218"/>
    </location>
</feature>
<keyword evidence="4" id="KW-0902">Two-component regulatory system</keyword>
<evidence type="ECO:0000256" key="4">
    <source>
        <dbReference type="ARBA" id="ARBA00023012"/>
    </source>
</evidence>
<evidence type="ECO:0000259" key="10">
    <source>
        <dbReference type="PROSITE" id="PS50110"/>
    </source>
</evidence>
<feature type="modified residue" description="4-aspartylphosphate" evidence="8">
    <location>
        <position position="51"/>
    </location>
</feature>
<dbReference type="GO" id="GO:0006355">
    <property type="term" value="P:regulation of DNA-templated transcription"/>
    <property type="evidence" value="ECO:0007669"/>
    <property type="project" value="InterPro"/>
</dbReference>
<name>A0A2U8Q4V0_9BRAD</name>
<dbReference type="AlphaFoldDB" id="A0A2U8Q4V0"/>
<keyword evidence="3 8" id="KW-0597">Phosphoprotein</keyword>
<dbReference type="Gene3D" id="1.10.10.10">
    <property type="entry name" value="Winged helix-like DNA-binding domain superfamily/Winged helix DNA-binding domain"/>
    <property type="match status" value="1"/>
</dbReference>
<dbReference type="SMART" id="SM00448">
    <property type="entry name" value="REC"/>
    <property type="match status" value="1"/>
</dbReference>
<dbReference type="GO" id="GO:0000156">
    <property type="term" value="F:phosphorelay response regulator activity"/>
    <property type="evidence" value="ECO:0007669"/>
    <property type="project" value="TreeGrafter"/>
</dbReference>
<dbReference type="OrthoDB" id="9802426at2"/>
<evidence type="ECO:0000256" key="5">
    <source>
        <dbReference type="ARBA" id="ARBA00023015"/>
    </source>
</evidence>
<sequence length="221" mass="23621">MRILVVEDDPVLSDGLRTGLGMFGATADVVASCADGRAALASSEFDALVLDLMLPDGAGLDLLADIRAAGDRTPVLLLTALDEIADRVKGLDAGADDYLGKPFDLDELGARLRAICRRQNGRASPLLSCNGIVLDPATMSAAVRGERVGLSRREFAVLQALMERPGVLRSKDALEASLYGWQEEIESNAVEVHIHKLRAKLGRQAIETVRGIGYRIRVSAS</sequence>
<dbReference type="CDD" id="cd00383">
    <property type="entry name" value="trans_reg_C"/>
    <property type="match status" value="1"/>
</dbReference>
<dbReference type="Gene3D" id="3.40.50.2300">
    <property type="match status" value="1"/>
</dbReference>
<proteinExistence type="predicted"/>
<dbReference type="PROSITE" id="PS51755">
    <property type="entry name" value="OMPR_PHOB"/>
    <property type="match status" value="1"/>
</dbReference>
<dbReference type="InterPro" id="IPR001789">
    <property type="entry name" value="Sig_transdc_resp-reg_receiver"/>
</dbReference>
<evidence type="ECO:0000256" key="2">
    <source>
        <dbReference type="ARBA" id="ARBA00022490"/>
    </source>
</evidence>